<evidence type="ECO:0000256" key="1">
    <source>
        <dbReference type="ARBA" id="ARBA00003065"/>
    </source>
</evidence>
<evidence type="ECO:0000256" key="6">
    <source>
        <dbReference type="ARBA" id="ARBA00023204"/>
    </source>
</evidence>
<name>A0A9X1QR19_9CORY</name>
<dbReference type="Pfam" id="PF11967">
    <property type="entry name" value="RecO_N"/>
    <property type="match status" value="1"/>
</dbReference>
<comment type="function">
    <text evidence="1 8">Involved in DNA repair and RecF pathway recombination.</text>
</comment>
<evidence type="ECO:0000313" key="11">
    <source>
        <dbReference type="Proteomes" id="UP001139336"/>
    </source>
</evidence>
<dbReference type="Pfam" id="PF02565">
    <property type="entry name" value="RecO_C"/>
    <property type="match status" value="1"/>
</dbReference>
<evidence type="ECO:0000256" key="2">
    <source>
        <dbReference type="ARBA" id="ARBA00007452"/>
    </source>
</evidence>
<feature type="domain" description="DNA replication/recombination mediator RecO N-terminal" evidence="9">
    <location>
        <begin position="6"/>
        <end position="81"/>
    </location>
</feature>
<keyword evidence="5 8" id="KW-0233">DNA recombination</keyword>
<accession>A0A9X1QR19</accession>
<keyword evidence="6 8" id="KW-0234">DNA repair</keyword>
<organism evidence="10 11">
    <name type="scientific">Corynebacterium uropygiale</name>
    <dbReference type="NCBI Taxonomy" id="1775911"/>
    <lineage>
        <taxon>Bacteria</taxon>
        <taxon>Bacillati</taxon>
        <taxon>Actinomycetota</taxon>
        <taxon>Actinomycetes</taxon>
        <taxon>Mycobacteriales</taxon>
        <taxon>Corynebacteriaceae</taxon>
        <taxon>Corynebacterium</taxon>
    </lineage>
</organism>
<protein>
    <recommendedName>
        <fullName evidence="3 8">DNA repair protein RecO</fullName>
    </recommendedName>
    <alternativeName>
        <fullName evidence="7 8">Recombination protein O</fullName>
    </alternativeName>
</protein>
<dbReference type="Gene3D" id="1.20.1440.120">
    <property type="entry name" value="Recombination protein O, C-terminal domain"/>
    <property type="match status" value="1"/>
</dbReference>
<proteinExistence type="inferred from homology"/>
<dbReference type="PANTHER" id="PTHR33991:SF1">
    <property type="entry name" value="DNA REPAIR PROTEIN RECO"/>
    <property type="match status" value="1"/>
</dbReference>
<dbReference type="RefSeq" id="WP_236117963.1">
    <property type="nucleotide sequence ID" value="NZ_JAKGSI010000001.1"/>
</dbReference>
<reference evidence="10" key="1">
    <citation type="submission" date="2022-01" db="EMBL/GenBank/DDBJ databases">
        <title>Corynebacterium sp. nov isolated from isolated from the feces of the greater white-fronted geese (Anser albifrons) at Poyang Lake, PR China.</title>
        <authorList>
            <person name="Liu Q."/>
        </authorList>
    </citation>
    <scope>NUCLEOTIDE SEQUENCE</scope>
    <source>
        <strain evidence="10">JCM 32435</strain>
    </source>
</reference>
<dbReference type="HAMAP" id="MF_00201">
    <property type="entry name" value="RecO"/>
    <property type="match status" value="1"/>
</dbReference>
<dbReference type="GO" id="GO:0043590">
    <property type="term" value="C:bacterial nucleoid"/>
    <property type="evidence" value="ECO:0007669"/>
    <property type="project" value="TreeGrafter"/>
</dbReference>
<evidence type="ECO:0000256" key="5">
    <source>
        <dbReference type="ARBA" id="ARBA00023172"/>
    </source>
</evidence>
<comment type="similarity">
    <text evidence="2 8">Belongs to the RecO family.</text>
</comment>
<evidence type="ECO:0000256" key="7">
    <source>
        <dbReference type="ARBA" id="ARBA00033409"/>
    </source>
</evidence>
<dbReference type="Proteomes" id="UP001139336">
    <property type="component" value="Unassembled WGS sequence"/>
</dbReference>
<sequence length="246" mass="27158">MARRGSYRDRAVVVRTYDFAEADRVVVLLTREHGVVRAVARGVRRAKSRFGSRVQLFVDLDVLLYPGANLATLSGADTVHFYGSGIIEDYERYTAACAILEIAEGLAHADPDPRLYEAVVDALARMQHSPEPVLELDAFALTVMRVSGWAPQLFACAQCNAPGPHHSFHPASGGAVCSHCRPPGSFDVDPEVLHLMWLLSEGHRGMVLGAARAHPEYLHQIHRLTVSHLRWHAEVRLPSLAIFDRG</sequence>
<evidence type="ECO:0000256" key="3">
    <source>
        <dbReference type="ARBA" id="ARBA00021310"/>
    </source>
</evidence>
<dbReference type="Gene3D" id="2.40.50.140">
    <property type="entry name" value="Nucleic acid-binding proteins"/>
    <property type="match status" value="1"/>
</dbReference>
<dbReference type="GO" id="GO:0006310">
    <property type="term" value="P:DNA recombination"/>
    <property type="evidence" value="ECO:0007669"/>
    <property type="project" value="UniProtKB-UniRule"/>
</dbReference>
<dbReference type="EMBL" id="JAKGSI010000001">
    <property type="protein sequence ID" value="MCF4006193.1"/>
    <property type="molecule type" value="Genomic_DNA"/>
</dbReference>
<dbReference type="InterPro" id="IPR012340">
    <property type="entry name" value="NA-bd_OB-fold"/>
</dbReference>
<evidence type="ECO:0000256" key="8">
    <source>
        <dbReference type="HAMAP-Rule" id="MF_00201"/>
    </source>
</evidence>
<dbReference type="PANTHER" id="PTHR33991">
    <property type="entry name" value="DNA REPAIR PROTEIN RECO"/>
    <property type="match status" value="1"/>
</dbReference>
<evidence type="ECO:0000313" key="10">
    <source>
        <dbReference type="EMBL" id="MCF4006193.1"/>
    </source>
</evidence>
<dbReference type="GO" id="GO:0006302">
    <property type="term" value="P:double-strand break repair"/>
    <property type="evidence" value="ECO:0007669"/>
    <property type="project" value="TreeGrafter"/>
</dbReference>
<dbReference type="SUPFAM" id="SSF50249">
    <property type="entry name" value="Nucleic acid-binding proteins"/>
    <property type="match status" value="1"/>
</dbReference>
<dbReference type="InterPro" id="IPR003717">
    <property type="entry name" value="RecO"/>
</dbReference>
<dbReference type="AlphaFoldDB" id="A0A9X1QR19"/>
<comment type="caution">
    <text evidence="10">The sequence shown here is derived from an EMBL/GenBank/DDBJ whole genome shotgun (WGS) entry which is preliminary data.</text>
</comment>
<keyword evidence="11" id="KW-1185">Reference proteome</keyword>
<evidence type="ECO:0000256" key="4">
    <source>
        <dbReference type="ARBA" id="ARBA00022763"/>
    </source>
</evidence>
<gene>
    <name evidence="8 10" type="primary">recO</name>
    <name evidence="10" type="ORF">L1O03_03235</name>
</gene>
<evidence type="ECO:0000259" key="9">
    <source>
        <dbReference type="Pfam" id="PF11967"/>
    </source>
</evidence>
<dbReference type="InterPro" id="IPR042242">
    <property type="entry name" value="RecO_C"/>
</dbReference>
<dbReference type="InterPro" id="IPR037278">
    <property type="entry name" value="ARFGAP/RecO"/>
</dbReference>
<dbReference type="NCBIfam" id="TIGR00613">
    <property type="entry name" value="reco"/>
    <property type="match status" value="1"/>
</dbReference>
<keyword evidence="4 8" id="KW-0227">DNA damage</keyword>
<dbReference type="InterPro" id="IPR022572">
    <property type="entry name" value="DNA_rep/recomb_RecO_N"/>
</dbReference>
<dbReference type="SUPFAM" id="SSF57863">
    <property type="entry name" value="ArfGap/RecO-like zinc finger"/>
    <property type="match status" value="1"/>
</dbReference>